<protein>
    <submittedName>
        <fullName evidence="2">MaoC family dehydratase N-terminal domain-containing protein</fullName>
    </submittedName>
</protein>
<evidence type="ECO:0000313" key="2">
    <source>
        <dbReference type="EMBL" id="MBY9074712.1"/>
    </source>
</evidence>
<keyword evidence="3" id="KW-1185">Reference proteome</keyword>
<accession>A0ABS7RJN8</accession>
<reference evidence="2 3" key="1">
    <citation type="submission" date="2021-08" db="EMBL/GenBank/DDBJ databases">
        <title>Nocardioides bacterium WL0053 sp. nov., isolated from the sediment.</title>
        <authorList>
            <person name="Wang L."/>
            <person name="Zhang D."/>
            <person name="Zhang A."/>
        </authorList>
    </citation>
    <scope>NUCLEOTIDE SEQUENCE [LARGE SCALE GENOMIC DNA]</scope>
    <source>
        <strain evidence="2 3">WL0053</strain>
    </source>
</reference>
<dbReference type="InterPro" id="IPR029069">
    <property type="entry name" value="HotDog_dom_sf"/>
</dbReference>
<dbReference type="Pfam" id="PF13452">
    <property type="entry name" value="FAS1_DH_region"/>
    <property type="match status" value="1"/>
</dbReference>
<dbReference type="Gene3D" id="3.10.129.10">
    <property type="entry name" value="Hotdog Thioesterase"/>
    <property type="match status" value="1"/>
</dbReference>
<dbReference type="SUPFAM" id="SSF54637">
    <property type="entry name" value="Thioesterase/thiol ester dehydrase-isomerase"/>
    <property type="match status" value="1"/>
</dbReference>
<comment type="caution">
    <text evidence="2">The sequence shown here is derived from an EMBL/GenBank/DDBJ whole genome shotgun (WGS) entry which is preliminary data.</text>
</comment>
<dbReference type="EMBL" id="JAIEZQ010000001">
    <property type="protein sequence ID" value="MBY9074712.1"/>
    <property type="molecule type" value="Genomic_DNA"/>
</dbReference>
<evidence type="ECO:0000313" key="3">
    <source>
        <dbReference type="Proteomes" id="UP000754710"/>
    </source>
</evidence>
<dbReference type="PIRSF" id="PIRSF018072">
    <property type="entry name" value="UCP018072"/>
    <property type="match status" value="1"/>
</dbReference>
<dbReference type="RefSeq" id="WP_221024355.1">
    <property type="nucleotide sequence ID" value="NZ_JAIEZQ010000001.1"/>
</dbReference>
<dbReference type="CDD" id="cd03441">
    <property type="entry name" value="R_hydratase_like"/>
    <property type="match status" value="1"/>
</dbReference>
<dbReference type="Proteomes" id="UP000754710">
    <property type="component" value="Unassembled WGS sequence"/>
</dbReference>
<dbReference type="InterPro" id="IPR039569">
    <property type="entry name" value="FAS1-like_DH_region"/>
</dbReference>
<name>A0ABS7RJN8_9ACTN</name>
<evidence type="ECO:0000259" key="1">
    <source>
        <dbReference type="Pfam" id="PF13452"/>
    </source>
</evidence>
<gene>
    <name evidence="2" type="ORF">K1X13_07765</name>
</gene>
<feature type="domain" description="FAS1-like dehydratase" evidence="1">
    <location>
        <begin position="7"/>
        <end position="123"/>
    </location>
</feature>
<proteinExistence type="predicted"/>
<organism evidence="2 3">
    <name type="scientific">Nocardioides jiangsuensis</name>
    <dbReference type="NCBI Taxonomy" id="2866161"/>
    <lineage>
        <taxon>Bacteria</taxon>
        <taxon>Bacillati</taxon>
        <taxon>Actinomycetota</taxon>
        <taxon>Actinomycetes</taxon>
        <taxon>Propionibacteriales</taxon>
        <taxon>Nocardioidaceae</taxon>
        <taxon>Nocardioides</taxon>
    </lineage>
</organism>
<dbReference type="InterPro" id="IPR016709">
    <property type="entry name" value="HadA-like"/>
</dbReference>
<sequence length="135" mass="14406">MAVDPSLAGRTFPPTEPYEVSREKILEFARATGSVYDGEAAPATFPIVVAFSAMTALMEDPDVGISLHRVVHGEQRFTYTRPVVAGDRLSATLTVDSLRQIGGADIIGTRSELTDADGTHVCTAFATLVHRGEDA</sequence>